<sequence>MHYIITIIALLLMLISIKSQTVSDRSYSETLQRLASQYCSIHDMKSWEQRGAILELIVKSVRRPRNTIDEIIKDYEQYRTEKECLKLVEYMPILIGHG</sequence>
<evidence type="ECO:0000313" key="3">
    <source>
        <dbReference type="Proteomes" id="UP000663828"/>
    </source>
</evidence>
<protein>
    <submittedName>
        <fullName evidence="2">Uncharacterized protein</fullName>
    </submittedName>
</protein>
<accession>A0A815JGE8</accession>
<proteinExistence type="predicted"/>
<dbReference type="AlphaFoldDB" id="A0A815JGE8"/>
<feature type="chain" id="PRO_5032897767" evidence="1">
    <location>
        <begin position="20"/>
        <end position="98"/>
    </location>
</feature>
<comment type="caution">
    <text evidence="2">The sequence shown here is derived from an EMBL/GenBank/DDBJ whole genome shotgun (WGS) entry which is preliminary data.</text>
</comment>
<evidence type="ECO:0000313" key="2">
    <source>
        <dbReference type="EMBL" id="CAF1379046.1"/>
    </source>
</evidence>
<organism evidence="2 3">
    <name type="scientific">Adineta ricciae</name>
    <name type="common">Rotifer</name>
    <dbReference type="NCBI Taxonomy" id="249248"/>
    <lineage>
        <taxon>Eukaryota</taxon>
        <taxon>Metazoa</taxon>
        <taxon>Spiralia</taxon>
        <taxon>Gnathifera</taxon>
        <taxon>Rotifera</taxon>
        <taxon>Eurotatoria</taxon>
        <taxon>Bdelloidea</taxon>
        <taxon>Adinetida</taxon>
        <taxon>Adinetidae</taxon>
        <taxon>Adineta</taxon>
    </lineage>
</organism>
<dbReference type="Proteomes" id="UP000663828">
    <property type="component" value="Unassembled WGS sequence"/>
</dbReference>
<dbReference type="EMBL" id="CAJNOR010003115">
    <property type="protein sequence ID" value="CAF1379046.1"/>
    <property type="molecule type" value="Genomic_DNA"/>
</dbReference>
<keyword evidence="3" id="KW-1185">Reference proteome</keyword>
<gene>
    <name evidence="2" type="ORF">XAT740_LOCUS32969</name>
</gene>
<evidence type="ECO:0000256" key="1">
    <source>
        <dbReference type="SAM" id="SignalP"/>
    </source>
</evidence>
<keyword evidence="1" id="KW-0732">Signal</keyword>
<reference evidence="2" key="1">
    <citation type="submission" date="2021-02" db="EMBL/GenBank/DDBJ databases">
        <authorList>
            <person name="Nowell W R."/>
        </authorList>
    </citation>
    <scope>NUCLEOTIDE SEQUENCE</scope>
</reference>
<feature type="signal peptide" evidence="1">
    <location>
        <begin position="1"/>
        <end position="19"/>
    </location>
</feature>
<name>A0A815JGE8_ADIRI</name>